<proteinExistence type="predicted"/>
<dbReference type="RefSeq" id="WP_343981971.1">
    <property type="nucleotide sequence ID" value="NZ_BAAAGK010000233.1"/>
</dbReference>
<dbReference type="Proteomes" id="UP001596514">
    <property type="component" value="Unassembled WGS sequence"/>
</dbReference>
<dbReference type="EMBL" id="JBHTEE010000001">
    <property type="protein sequence ID" value="MFC7603686.1"/>
    <property type="molecule type" value="Genomic_DNA"/>
</dbReference>
<reference evidence="2" key="1">
    <citation type="journal article" date="2019" name="Int. J. Syst. Evol. Microbiol.">
        <title>The Global Catalogue of Microorganisms (GCM) 10K type strain sequencing project: providing services to taxonomists for standard genome sequencing and annotation.</title>
        <authorList>
            <consortium name="The Broad Institute Genomics Platform"/>
            <consortium name="The Broad Institute Genome Sequencing Center for Infectious Disease"/>
            <person name="Wu L."/>
            <person name="Ma J."/>
        </authorList>
    </citation>
    <scope>NUCLEOTIDE SEQUENCE [LARGE SCALE GENOMIC DNA]</scope>
    <source>
        <strain evidence="2">JCM 10083</strain>
    </source>
</reference>
<keyword evidence="2" id="KW-1185">Reference proteome</keyword>
<organism evidence="1 2">
    <name type="scientific">Streptosporangium amethystogenes subsp. fukuiense</name>
    <dbReference type="NCBI Taxonomy" id="698418"/>
    <lineage>
        <taxon>Bacteria</taxon>
        <taxon>Bacillati</taxon>
        <taxon>Actinomycetota</taxon>
        <taxon>Actinomycetes</taxon>
        <taxon>Streptosporangiales</taxon>
        <taxon>Streptosporangiaceae</taxon>
        <taxon>Streptosporangium</taxon>
    </lineage>
</organism>
<sequence>MKVYLATSGTYSSYRVHGVYARREDAEAYELGDNVDEYELLESTQEVRPWHRLFWYPDNPEGEYEREGFFMGPYKTRNPDEMMPDRLDYDGRWERVEHHWKGGYGDRGSGVLEVQGWDIERVRKVFGELRAEWLNCKALGMVWDPSKAEWTPGEVDA</sequence>
<protein>
    <submittedName>
        <fullName evidence="1">Uncharacterized protein</fullName>
    </submittedName>
</protein>
<accession>A0ABW2T619</accession>
<comment type="caution">
    <text evidence="1">The sequence shown here is derived from an EMBL/GenBank/DDBJ whole genome shotgun (WGS) entry which is preliminary data.</text>
</comment>
<evidence type="ECO:0000313" key="1">
    <source>
        <dbReference type="EMBL" id="MFC7603686.1"/>
    </source>
</evidence>
<evidence type="ECO:0000313" key="2">
    <source>
        <dbReference type="Proteomes" id="UP001596514"/>
    </source>
</evidence>
<gene>
    <name evidence="1" type="ORF">ACFQVD_26585</name>
</gene>
<name>A0ABW2T619_9ACTN</name>